<feature type="transmembrane region" description="Helical" evidence="2">
    <location>
        <begin position="392"/>
        <end position="411"/>
    </location>
</feature>
<feature type="transmembrane region" description="Helical" evidence="2">
    <location>
        <begin position="513"/>
        <end position="543"/>
    </location>
</feature>
<feature type="transmembrane region" description="Helical" evidence="2">
    <location>
        <begin position="454"/>
        <end position="476"/>
    </location>
</feature>
<dbReference type="EMBL" id="JAVLVT010000004">
    <property type="protein sequence ID" value="MDS1270585.1"/>
    <property type="molecule type" value="Genomic_DNA"/>
</dbReference>
<feature type="transmembrane region" description="Helical" evidence="2">
    <location>
        <begin position="351"/>
        <end position="371"/>
    </location>
</feature>
<feature type="transmembrane region" description="Helical" evidence="2">
    <location>
        <begin position="482"/>
        <end position="506"/>
    </location>
</feature>
<feature type="transmembrane region" description="Helical" evidence="2">
    <location>
        <begin position="656"/>
        <end position="674"/>
    </location>
</feature>
<evidence type="ECO:0000256" key="1">
    <source>
        <dbReference type="SAM" id="MobiDB-lite"/>
    </source>
</evidence>
<feature type="transmembrane region" description="Helical" evidence="2">
    <location>
        <begin position="154"/>
        <end position="170"/>
    </location>
</feature>
<dbReference type="PANTHER" id="PTHR43849">
    <property type="entry name" value="BLL3936 PROTEIN"/>
    <property type="match status" value="1"/>
</dbReference>
<feature type="transmembrane region" description="Helical" evidence="2">
    <location>
        <begin position="573"/>
        <end position="596"/>
    </location>
</feature>
<dbReference type="RefSeq" id="WP_310912141.1">
    <property type="nucleotide sequence ID" value="NZ_JAVLVT010000004.1"/>
</dbReference>
<name>A0ABU2H6V5_9ACTN</name>
<feature type="transmembrane region" description="Helical" evidence="2">
    <location>
        <begin position="602"/>
        <end position="624"/>
    </location>
</feature>
<dbReference type="Pfam" id="PF06808">
    <property type="entry name" value="DctM"/>
    <property type="match status" value="1"/>
</dbReference>
<feature type="transmembrane region" description="Helical" evidence="2">
    <location>
        <begin position="549"/>
        <end position="566"/>
    </location>
</feature>
<evidence type="ECO:0000256" key="2">
    <source>
        <dbReference type="SAM" id="Phobius"/>
    </source>
</evidence>
<feature type="transmembrane region" description="Helical" evidence="2">
    <location>
        <begin position="53"/>
        <end position="75"/>
    </location>
</feature>
<feature type="region of interest" description="Disordered" evidence="1">
    <location>
        <begin position="679"/>
        <end position="699"/>
    </location>
</feature>
<keyword evidence="5" id="KW-1185">Reference proteome</keyword>
<gene>
    <name evidence="4" type="ORF">RIF23_09775</name>
</gene>
<feature type="transmembrane region" description="Helical" evidence="2">
    <location>
        <begin position="177"/>
        <end position="194"/>
    </location>
</feature>
<evidence type="ECO:0000259" key="3">
    <source>
        <dbReference type="Pfam" id="PF06808"/>
    </source>
</evidence>
<keyword evidence="2" id="KW-0812">Transmembrane</keyword>
<reference evidence="5" key="1">
    <citation type="submission" date="2023-07" db="EMBL/GenBank/DDBJ databases">
        <title>Novel species in the genus Lipingzhangella isolated from Sambhar Salt Lake.</title>
        <authorList>
            <person name="Jiya N."/>
            <person name="Kajale S."/>
            <person name="Sharma A."/>
        </authorList>
    </citation>
    <scope>NUCLEOTIDE SEQUENCE [LARGE SCALE GENOMIC DNA]</scope>
    <source>
        <strain evidence="5">LS1_29</strain>
    </source>
</reference>
<dbReference type="InterPro" id="IPR011853">
    <property type="entry name" value="TRAP_DctM-Dct_fused"/>
</dbReference>
<protein>
    <submittedName>
        <fullName evidence="4">TRAP transporter permease</fullName>
    </submittedName>
</protein>
<evidence type="ECO:0000313" key="5">
    <source>
        <dbReference type="Proteomes" id="UP001250214"/>
    </source>
</evidence>
<dbReference type="NCBIfam" id="TIGR02123">
    <property type="entry name" value="TRAP_fused"/>
    <property type="match status" value="1"/>
</dbReference>
<feature type="transmembrane region" description="Helical" evidence="2">
    <location>
        <begin position="417"/>
        <end position="434"/>
    </location>
</feature>
<organism evidence="4 5">
    <name type="scientific">Lipingzhangella rawalii</name>
    <dbReference type="NCBI Taxonomy" id="2055835"/>
    <lineage>
        <taxon>Bacteria</taxon>
        <taxon>Bacillati</taxon>
        <taxon>Actinomycetota</taxon>
        <taxon>Actinomycetes</taxon>
        <taxon>Streptosporangiales</taxon>
        <taxon>Nocardiopsidaceae</taxon>
        <taxon>Lipingzhangella</taxon>
    </lineage>
</organism>
<keyword evidence="2" id="KW-0472">Membrane</keyword>
<feature type="transmembrane region" description="Helical" evidence="2">
    <location>
        <begin position="95"/>
        <end position="112"/>
    </location>
</feature>
<feature type="region of interest" description="Disordered" evidence="1">
    <location>
        <begin position="1"/>
        <end position="40"/>
    </location>
</feature>
<dbReference type="InterPro" id="IPR010656">
    <property type="entry name" value="DctM"/>
</dbReference>
<feature type="transmembrane region" description="Helical" evidence="2">
    <location>
        <begin position="124"/>
        <end position="142"/>
    </location>
</feature>
<comment type="caution">
    <text evidence="4">The sequence shown here is derived from an EMBL/GenBank/DDBJ whole genome shotgun (WGS) entry which is preliminary data.</text>
</comment>
<feature type="domain" description="TRAP C4-dicarboxylate transport system permease DctM subunit" evidence="3">
    <location>
        <begin position="165"/>
        <end position="593"/>
    </location>
</feature>
<sequence length="699" mass="73529">MTEVDDNHRPPTTGDGAHGPPSPTTVQAEDSGNRPLWTQLGHERWGSGTSGSAMAIVVLALSVAFCGYQLSVAVGGLDLFGVIQVPNLDAYRMRVYHLAFVLALVFLIRPAGRGSWARSWPMGVTDLVLVTTALIVGVYPAINFEAILQRVGQPTGIDLLMGALLLVLLLEACRRTIGLFMSLLAVTFLVYAWIGPLLPGELRHDGFTYQRIVAHSYLNLEGVYGIALGVAATFVFIFVFFGALLQKTGGGNFFIGLAYALTGRYAGGPAKGAVVGSALMGSISGSAIANTVTTGAFTIPLMKRVGYRRHEAGGVEAAASTGGQVLPPIMGAGAFVMAEFTGIPYTDILKVAIIPAIMYFVVVFLFVDLIARKRGIHGLGAKDLPGLVTTLRDGWHFLVPFVFLVTLLLNYVTPLRAGLYASVVLLGVAMLRAATRLNLTQLAEVFVLAARNTVAVSIACATAGIIVGMVTLTGVGLKVTGFILGAGGGVLLLTLAMVALASLVLGMGLPVTAAYIVLSVLAVPALQELGVGLLVAHMIVYWYSNTSNVTPPVALAAFSASGIAGSNPMRTAVAALQFAGGLYLIPVLMAYGPLLLNGPLPLVLWTVLTGCVALFAAVVALTGFLFTRTLIVERIAFAGAAVLTFVPVWWTQAAGVTLILLLTGVQLLLWRASIRTRGTGDTPNHTSPPPTHHRRREHQ</sequence>
<keyword evidence="2" id="KW-1133">Transmembrane helix</keyword>
<dbReference type="Proteomes" id="UP001250214">
    <property type="component" value="Unassembled WGS sequence"/>
</dbReference>
<feature type="transmembrane region" description="Helical" evidence="2">
    <location>
        <begin position="223"/>
        <end position="245"/>
    </location>
</feature>
<accession>A0ABU2H6V5</accession>
<dbReference type="PANTHER" id="PTHR43849:SF2">
    <property type="entry name" value="BLL3936 PROTEIN"/>
    <property type="match status" value="1"/>
</dbReference>
<evidence type="ECO:0000313" key="4">
    <source>
        <dbReference type="EMBL" id="MDS1270585.1"/>
    </source>
</evidence>
<proteinExistence type="predicted"/>